<keyword evidence="1" id="KW-0489">Methyltransferase</keyword>
<evidence type="ECO:0000256" key="1">
    <source>
        <dbReference type="ARBA" id="ARBA00022603"/>
    </source>
</evidence>
<dbReference type="PANTHER" id="PTHR43464:SF19">
    <property type="entry name" value="UBIQUINONE BIOSYNTHESIS O-METHYLTRANSFERASE, MITOCHONDRIAL"/>
    <property type="match status" value="1"/>
</dbReference>
<proteinExistence type="predicted"/>
<dbReference type="Pfam" id="PF13489">
    <property type="entry name" value="Methyltransf_23"/>
    <property type="match status" value="1"/>
</dbReference>
<accession>A0ABR3JKB6</accession>
<sequence length="301" mass="32051">MATDKPTVTTDIDAIASACVHDPKYLASQRAQIVHRVELAEHWGIFPGARVLELGCGQGDCTAVLATLVGPEGHVTAVDPGALDYGAPVTLGQAQSHLSNAPFGSRITWVQADPVTFIETSAAEQKPKYDFAILAHCLWYFSTPETVSRTFAALRGVASKICVAEWGLSTARAGPSAVPHLLTVLAVAALECRKASSLANVRTVLAPAPITALAEKSGLHLQSETTVAPGEGLQDGYWEAMMLLMPSWQKDVDEHVKDQRERAVVLALRDAAKASIDALGDLKSVRSMDVWSAVFTPTQDA</sequence>
<keyword evidence="2" id="KW-0808">Transferase</keyword>
<evidence type="ECO:0000256" key="3">
    <source>
        <dbReference type="ARBA" id="ARBA00022691"/>
    </source>
</evidence>
<dbReference type="SUPFAM" id="SSF53335">
    <property type="entry name" value="S-adenosyl-L-methionine-dependent methyltransferases"/>
    <property type="match status" value="1"/>
</dbReference>
<evidence type="ECO:0000313" key="5">
    <source>
        <dbReference type="Proteomes" id="UP001556367"/>
    </source>
</evidence>
<dbReference type="EMBL" id="JASNQZ010000006">
    <property type="protein sequence ID" value="KAL0955843.1"/>
    <property type="molecule type" value="Genomic_DNA"/>
</dbReference>
<comment type="caution">
    <text evidence="4">The sequence shown here is derived from an EMBL/GenBank/DDBJ whole genome shotgun (WGS) entry which is preliminary data.</text>
</comment>
<dbReference type="Gene3D" id="3.40.50.150">
    <property type="entry name" value="Vaccinia Virus protein VP39"/>
    <property type="match status" value="1"/>
</dbReference>
<dbReference type="CDD" id="cd02440">
    <property type="entry name" value="AdoMet_MTases"/>
    <property type="match status" value="1"/>
</dbReference>
<dbReference type="PANTHER" id="PTHR43464">
    <property type="entry name" value="METHYLTRANSFERASE"/>
    <property type="match status" value="1"/>
</dbReference>
<reference evidence="5" key="1">
    <citation type="submission" date="2024-06" db="EMBL/GenBank/DDBJ databases">
        <title>Multi-omics analyses provide insights into the biosynthesis of the anticancer antibiotic pleurotin in Hohenbuehelia grisea.</title>
        <authorList>
            <person name="Weaver J.A."/>
            <person name="Alberti F."/>
        </authorList>
    </citation>
    <scope>NUCLEOTIDE SEQUENCE [LARGE SCALE GENOMIC DNA]</scope>
    <source>
        <strain evidence="5">T-177</strain>
    </source>
</reference>
<name>A0ABR3JKB6_9AGAR</name>
<gene>
    <name evidence="4" type="ORF">HGRIS_002045</name>
</gene>
<dbReference type="InterPro" id="IPR029063">
    <property type="entry name" value="SAM-dependent_MTases_sf"/>
</dbReference>
<organism evidence="4 5">
    <name type="scientific">Hohenbuehelia grisea</name>
    <dbReference type="NCBI Taxonomy" id="104357"/>
    <lineage>
        <taxon>Eukaryota</taxon>
        <taxon>Fungi</taxon>
        <taxon>Dikarya</taxon>
        <taxon>Basidiomycota</taxon>
        <taxon>Agaricomycotina</taxon>
        <taxon>Agaricomycetes</taxon>
        <taxon>Agaricomycetidae</taxon>
        <taxon>Agaricales</taxon>
        <taxon>Pleurotineae</taxon>
        <taxon>Pleurotaceae</taxon>
        <taxon>Hohenbuehelia</taxon>
    </lineage>
</organism>
<keyword evidence="5" id="KW-1185">Reference proteome</keyword>
<evidence type="ECO:0000256" key="2">
    <source>
        <dbReference type="ARBA" id="ARBA00022679"/>
    </source>
</evidence>
<evidence type="ECO:0008006" key="6">
    <source>
        <dbReference type="Google" id="ProtNLM"/>
    </source>
</evidence>
<keyword evidence="3" id="KW-0949">S-adenosyl-L-methionine</keyword>
<dbReference type="Proteomes" id="UP001556367">
    <property type="component" value="Unassembled WGS sequence"/>
</dbReference>
<protein>
    <recommendedName>
        <fullName evidence="6">Methyltransferase domain-containing protein</fullName>
    </recommendedName>
</protein>
<evidence type="ECO:0000313" key="4">
    <source>
        <dbReference type="EMBL" id="KAL0955843.1"/>
    </source>
</evidence>